<keyword evidence="1" id="KW-0732">Signal</keyword>
<evidence type="ECO:0000256" key="1">
    <source>
        <dbReference type="SAM" id="SignalP"/>
    </source>
</evidence>
<name>A0AAW1V5T5_9CUCU</name>
<dbReference type="InterPro" id="IPR005055">
    <property type="entry name" value="A10/PebIII"/>
</dbReference>
<evidence type="ECO:0008006" key="4">
    <source>
        <dbReference type="Google" id="ProtNLM"/>
    </source>
</evidence>
<dbReference type="Gene3D" id="1.10.2080.10">
    <property type="entry name" value="Insect odorant-binding protein A10/Ejaculatory bulb-specific protein 3"/>
    <property type="match status" value="1"/>
</dbReference>
<dbReference type="InterPro" id="IPR036682">
    <property type="entry name" value="OS_D_A10/PebIII_sf"/>
</dbReference>
<organism evidence="2 3">
    <name type="scientific">Henosepilachna vigintioctopunctata</name>
    <dbReference type="NCBI Taxonomy" id="420089"/>
    <lineage>
        <taxon>Eukaryota</taxon>
        <taxon>Metazoa</taxon>
        <taxon>Ecdysozoa</taxon>
        <taxon>Arthropoda</taxon>
        <taxon>Hexapoda</taxon>
        <taxon>Insecta</taxon>
        <taxon>Pterygota</taxon>
        <taxon>Neoptera</taxon>
        <taxon>Endopterygota</taxon>
        <taxon>Coleoptera</taxon>
        <taxon>Polyphaga</taxon>
        <taxon>Cucujiformia</taxon>
        <taxon>Coccinelloidea</taxon>
        <taxon>Coccinellidae</taxon>
        <taxon>Epilachninae</taxon>
        <taxon>Epilachnini</taxon>
        <taxon>Henosepilachna</taxon>
    </lineage>
</organism>
<dbReference type="PANTHER" id="PTHR11257">
    <property type="entry name" value="CHEMOSENSORY PROTEIN-RELATED"/>
    <property type="match status" value="1"/>
</dbReference>
<dbReference type="SUPFAM" id="SSF100910">
    <property type="entry name" value="Chemosensory protein Csp2"/>
    <property type="match status" value="1"/>
</dbReference>
<evidence type="ECO:0000313" key="2">
    <source>
        <dbReference type="EMBL" id="KAK9888082.1"/>
    </source>
</evidence>
<sequence>MKFFFAFVTVATIVNVYCEDVYKSKFDNIDLDAIMKNERLLQNHFSCLIEGKGCTPEADELRKHIPEIMETCCAKCTEKHKESAKKMTLFLIENKPELVKKLMDKYDPDRKFLEKCSEHLKAGGIDTSKLQ</sequence>
<reference evidence="2 3" key="1">
    <citation type="submission" date="2023-03" db="EMBL/GenBank/DDBJ databases">
        <title>Genome insight into feeding habits of ladybird beetles.</title>
        <authorList>
            <person name="Li H.-S."/>
            <person name="Huang Y.-H."/>
            <person name="Pang H."/>
        </authorList>
    </citation>
    <scope>NUCLEOTIDE SEQUENCE [LARGE SCALE GENOMIC DNA]</scope>
    <source>
        <strain evidence="2">SYSU_2023b</strain>
        <tissue evidence="2">Whole body</tissue>
    </source>
</reference>
<comment type="caution">
    <text evidence="2">The sequence shown here is derived from an EMBL/GenBank/DDBJ whole genome shotgun (WGS) entry which is preliminary data.</text>
</comment>
<accession>A0AAW1V5T5</accession>
<protein>
    <recommendedName>
        <fullName evidence="4">Chemosensory protein</fullName>
    </recommendedName>
</protein>
<feature type="signal peptide" evidence="1">
    <location>
        <begin position="1"/>
        <end position="18"/>
    </location>
</feature>
<keyword evidence="3" id="KW-1185">Reference proteome</keyword>
<dbReference type="EMBL" id="JARQZJ010000121">
    <property type="protein sequence ID" value="KAK9888082.1"/>
    <property type="molecule type" value="Genomic_DNA"/>
</dbReference>
<evidence type="ECO:0000313" key="3">
    <source>
        <dbReference type="Proteomes" id="UP001431783"/>
    </source>
</evidence>
<gene>
    <name evidence="2" type="ORF">WA026_000358</name>
</gene>
<proteinExistence type="predicted"/>
<dbReference type="Pfam" id="PF03392">
    <property type="entry name" value="OS-D"/>
    <property type="match status" value="1"/>
</dbReference>
<dbReference type="AlphaFoldDB" id="A0AAW1V5T5"/>
<dbReference type="Proteomes" id="UP001431783">
    <property type="component" value="Unassembled WGS sequence"/>
</dbReference>
<dbReference type="PANTHER" id="PTHR11257:SF12">
    <property type="entry name" value="EJACULATORY BULB-SPECIFIC PROTEIN 3-RELATED"/>
    <property type="match status" value="1"/>
</dbReference>
<feature type="chain" id="PRO_5043844874" description="Chemosensory protein" evidence="1">
    <location>
        <begin position="19"/>
        <end position="131"/>
    </location>
</feature>